<organism evidence="1 2">
    <name type="scientific">Cafeteria roenbergensis</name>
    <name type="common">Marine flagellate</name>
    <dbReference type="NCBI Taxonomy" id="33653"/>
    <lineage>
        <taxon>Eukaryota</taxon>
        <taxon>Sar</taxon>
        <taxon>Stramenopiles</taxon>
        <taxon>Bigyra</taxon>
        <taxon>Opalozoa</taxon>
        <taxon>Bicosoecida</taxon>
        <taxon>Cafeteriaceae</taxon>
        <taxon>Cafeteria</taxon>
    </lineage>
</organism>
<gene>
    <name evidence="1" type="ORF">FNF27_08363</name>
</gene>
<proteinExistence type="predicted"/>
<reference evidence="1 2" key="1">
    <citation type="submission" date="2019-07" db="EMBL/GenBank/DDBJ databases">
        <title>Genomes of Cafeteria roenbergensis.</title>
        <authorList>
            <person name="Fischer M.G."/>
            <person name="Hackl T."/>
            <person name="Roman M."/>
        </authorList>
    </citation>
    <scope>NUCLEOTIDE SEQUENCE [LARGE SCALE GENOMIC DNA]</scope>
    <source>
        <strain evidence="1 2">E4-10P</strain>
    </source>
</reference>
<comment type="caution">
    <text evidence="1">The sequence shown here is derived from an EMBL/GenBank/DDBJ whole genome shotgun (WGS) entry which is preliminary data.</text>
</comment>
<evidence type="ECO:0000313" key="2">
    <source>
        <dbReference type="Proteomes" id="UP000322899"/>
    </source>
</evidence>
<accession>A0A5A8D0Q7</accession>
<protein>
    <submittedName>
        <fullName evidence="1">Uncharacterized protein</fullName>
    </submittedName>
</protein>
<dbReference type="AlphaFoldDB" id="A0A5A8D0Q7"/>
<name>A0A5A8D0Q7_CAFRO</name>
<evidence type="ECO:0000313" key="1">
    <source>
        <dbReference type="EMBL" id="KAA0158499.1"/>
    </source>
</evidence>
<dbReference type="EMBL" id="VLTO01000201">
    <property type="protein sequence ID" value="KAA0158499.1"/>
    <property type="molecule type" value="Genomic_DNA"/>
</dbReference>
<dbReference type="Proteomes" id="UP000322899">
    <property type="component" value="Unassembled WGS sequence"/>
</dbReference>
<sequence>MPSPSPAFELPLVDLSARTKRAVKCEQPALVPRDVVIPRGAVTEYVGDAVCVPDGSRGFLVASVRGQGRYALVQYAGASGRAGEPLVVQFGETGCPPAPWAHICRACRFGCRQDCPNASLPVMVASR</sequence>